<dbReference type="AlphaFoldDB" id="A0A9P5Y7G3"/>
<gene>
    <name evidence="2" type="ORF">BDZ94DRAFT_639244</name>
</gene>
<keyword evidence="1" id="KW-1133">Transmembrane helix</keyword>
<keyword evidence="3" id="KW-1185">Reference proteome</keyword>
<evidence type="ECO:0000313" key="2">
    <source>
        <dbReference type="EMBL" id="KAF9463136.1"/>
    </source>
</evidence>
<keyword evidence="1" id="KW-0812">Transmembrane</keyword>
<protein>
    <submittedName>
        <fullName evidence="2">Uncharacterized protein</fullName>
    </submittedName>
</protein>
<sequence>MQPFILGLDTGSATTATCGPNFGWTKNSRNVPPCRLVENLLSAFSPEKAWKIQPLADGLYYSQPTSEKSEINKCACWAVYNLVSACAVCQGFSNAIPSWPVYSVQCDVTTDILLPSTTMADSEDIAVPFWAATNPKIWSFQRFNATQAEEIANQREQDFLPSGHVADGNPPLVPVVGILCALTLAALLGIGLYLLALIRQGVSYI</sequence>
<dbReference type="OrthoDB" id="2796893at2759"/>
<keyword evidence="1" id="KW-0472">Membrane</keyword>
<accession>A0A9P5Y7G3</accession>
<comment type="caution">
    <text evidence="2">The sequence shown here is derived from an EMBL/GenBank/DDBJ whole genome shotgun (WGS) entry which is preliminary data.</text>
</comment>
<dbReference type="EMBL" id="MU150265">
    <property type="protein sequence ID" value="KAF9463136.1"/>
    <property type="molecule type" value="Genomic_DNA"/>
</dbReference>
<organism evidence="2 3">
    <name type="scientific">Collybia nuda</name>
    <dbReference type="NCBI Taxonomy" id="64659"/>
    <lineage>
        <taxon>Eukaryota</taxon>
        <taxon>Fungi</taxon>
        <taxon>Dikarya</taxon>
        <taxon>Basidiomycota</taxon>
        <taxon>Agaricomycotina</taxon>
        <taxon>Agaricomycetes</taxon>
        <taxon>Agaricomycetidae</taxon>
        <taxon>Agaricales</taxon>
        <taxon>Tricholomatineae</taxon>
        <taxon>Clitocybaceae</taxon>
        <taxon>Collybia</taxon>
    </lineage>
</organism>
<reference evidence="2" key="1">
    <citation type="submission" date="2020-11" db="EMBL/GenBank/DDBJ databases">
        <authorList>
            <consortium name="DOE Joint Genome Institute"/>
            <person name="Ahrendt S."/>
            <person name="Riley R."/>
            <person name="Andreopoulos W."/>
            <person name="Labutti K."/>
            <person name="Pangilinan J."/>
            <person name="Ruiz-Duenas F.J."/>
            <person name="Barrasa J.M."/>
            <person name="Sanchez-Garcia M."/>
            <person name="Camarero S."/>
            <person name="Miyauchi S."/>
            <person name="Serrano A."/>
            <person name="Linde D."/>
            <person name="Babiker R."/>
            <person name="Drula E."/>
            <person name="Ayuso-Fernandez I."/>
            <person name="Pacheco R."/>
            <person name="Padilla G."/>
            <person name="Ferreira P."/>
            <person name="Barriuso J."/>
            <person name="Kellner H."/>
            <person name="Castanera R."/>
            <person name="Alfaro M."/>
            <person name="Ramirez L."/>
            <person name="Pisabarro A.G."/>
            <person name="Kuo A."/>
            <person name="Tritt A."/>
            <person name="Lipzen A."/>
            <person name="He G."/>
            <person name="Yan M."/>
            <person name="Ng V."/>
            <person name="Cullen D."/>
            <person name="Martin F."/>
            <person name="Rosso M.-N."/>
            <person name="Henrissat B."/>
            <person name="Hibbett D."/>
            <person name="Martinez A.T."/>
            <person name="Grigoriev I.V."/>
        </authorList>
    </citation>
    <scope>NUCLEOTIDE SEQUENCE</scope>
    <source>
        <strain evidence="2">CBS 247.69</strain>
    </source>
</reference>
<evidence type="ECO:0000256" key="1">
    <source>
        <dbReference type="SAM" id="Phobius"/>
    </source>
</evidence>
<evidence type="ECO:0000313" key="3">
    <source>
        <dbReference type="Proteomes" id="UP000807353"/>
    </source>
</evidence>
<proteinExistence type="predicted"/>
<dbReference type="Proteomes" id="UP000807353">
    <property type="component" value="Unassembled WGS sequence"/>
</dbReference>
<feature type="transmembrane region" description="Helical" evidence="1">
    <location>
        <begin position="172"/>
        <end position="198"/>
    </location>
</feature>
<name>A0A9P5Y7G3_9AGAR</name>